<reference evidence="1" key="1">
    <citation type="submission" date="2022-12" db="EMBL/GenBank/DDBJ databases">
        <authorList>
            <person name="Alioto T."/>
            <person name="Alioto T."/>
            <person name="Gomez Garrido J."/>
        </authorList>
    </citation>
    <scope>NUCLEOTIDE SEQUENCE</scope>
</reference>
<gene>
    <name evidence="1" type="ORF">PODLI_1B013700</name>
</gene>
<protein>
    <submittedName>
        <fullName evidence="1">Uncharacterized protein</fullName>
    </submittedName>
</protein>
<evidence type="ECO:0000313" key="2">
    <source>
        <dbReference type="Proteomes" id="UP001178461"/>
    </source>
</evidence>
<proteinExistence type="predicted"/>
<dbReference type="EMBL" id="OX395129">
    <property type="protein sequence ID" value="CAI5771751.1"/>
    <property type="molecule type" value="Genomic_DNA"/>
</dbReference>
<accession>A0AA35K609</accession>
<sequence length="49" mass="6050">MRIIKRSEVWYLLEDREWNTETGSREISKFWNRPLFNSLSTDIIQYCSH</sequence>
<name>A0AA35K609_9SAUR</name>
<dbReference type="AlphaFoldDB" id="A0AA35K609"/>
<organism evidence="1 2">
    <name type="scientific">Podarcis lilfordi</name>
    <name type="common">Lilford's wall lizard</name>
    <dbReference type="NCBI Taxonomy" id="74358"/>
    <lineage>
        <taxon>Eukaryota</taxon>
        <taxon>Metazoa</taxon>
        <taxon>Chordata</taxon>
        <taxon>Craniata</taxon>
        <taxon>Vertebrata</taxon>
        <taxon>Euteleostomi</taxon>
        <taxon>Lepidosauria</taxon>
        <taxon>Squamata</taxon>
        <taxon>Bifurcata</taxon>
        <taxon>Unidentata</taxon>
        <taxon>Episquamata</taxon>
        <taxon>Laterata</taxon>
        <taxon>Lacertibaenia</taxon>
        <taxon>Lacertidae</taxon>
        <taxon>Podarcis</taxon>
    </lineage>
</organism>
<evidence type="ECO:0000313" key="1">
    <source>
        <dbReference type="EMBL" id="CAI5771751.1"/>
    </source>
</evidence>
<keyword evidence="2" id="KW-1185">Reference proteome</keyword>
<dbReference type="Proteomes" id="UP001178461">
    <property type="component" value="Chromosome 4"/>
</dbReference>